<dbReference type="OrthoDB" id="9797416at2"/>
<dbReference type="GO" id="GO:0043715">
    <property type="term" value="F:2,3-diketo-5-methylthiopentyl-1-phosphate enolase activity"/>
    <property type="evidence" value="ECO:0007669"/>
    <property type="project" value="UniProtKB-UniRule"/>
</dbReference>
<dbReference type="InterPro" id="IPR036412">
    <property type="entry name" value="HAD-like_sf"/>
</dbReference>
<dbReference type="SFLD" id="SFLDS00003">
    <property type="entry name" value="Haloacid_Dehalogenase"/>
    <property type="match status" value="1"/>
</dbReference>
<dbReference type="InterPro" id="IPR023214">
    <property type="entry name" value="HAD_sf"/>
</dbReference>
<reference evidence="5 6" key="1">
    <citation type="submission" date="2019-02" db="EMBL/GenBank/DDBJ databases">
        <title>Deep-cultivation of Planctomycetes and their phenomic and genomic characterization uncovers novel biology.</title>
        <authorList>
            <person name="Wiegand S."/>
            <person name="Jogler M."/>
            <person name="Boedeker C."/>
            <person name="Pinto D."/>
            <person name="Vollmers J."/>
            <person name="Rivas-Marin E."/>
            <person name="Kohn T."/>
            <person name="Peeters S.H."/>
            <person name="Heuer A."/>
            <person name="Rast P."/>
            <person name="Oberbeckmann S."/>
            <person name="Bunk B."/>
            <person name="Jeske O."/>
            <person name="Meyerdierks A."/>
            <person name="Storesund J.E."/>
            <person name="Kallscheuer N."/>
            <person name="Luecker S."/>
            <person name="Lage O.M."/>
            <person name="Pohl T."/>
            <person name="Merkel B.J."/>
            <person name="Hornburger P."/>
            <person name="Mueller R.-W."/>
            <person name="Bruemmer F."/>
            <person name="Labrenz M."/>
            <person name="Spormann A.M."/>
            <person name="Op den Camp H."/>
            <person name="Overmann J."/>
            <person name="Amann R."/>
            <person name="Jetten M.S.M."/>
            <person name="Mascher T."/>
            <person name="Medema M.H."/>
            <person name="Devos D.P."/>
            <person name="Kaster A.-K."/>
            <person name="Ovreas L."/>
            <person name="Rohde M."/>
            <person name="Galperin M.Y."/>
            <person name="Jogler C."/>
        </authorList>
    </citation>
    <scope>NUCLEOTIDE SEQUENCE [LARGE SCALE GENOMIC DNA]</scope>
    <source>
        <strain evidence="5 6">Pla175</strain>
    </source>
</reference>
<dbReference type="GO" id="GO:0019509">
    <property type="term" value="P:L-methionine salvage from methylthioadenosine"/>
    <property type="evidence" value="ECO:0007669"/>
    <property type="project" value="UniProtKB-UniRule"/>
</dbReference>
<dbReference type="PANTHER" id="PTHR20371">
    <property type="entry name" value="ENOLASE-PHOSPHATASE E1"/>
    <property type="match status" value="1"/>
</dbReference>
<dbReference type="GO" id="GO:0043874">
    <property type="term" value="F:acireductone synthase activity"/>
    <property type="evidence" value="ECO:0007669"/>
    <property type="project" value="UniProtKB-EC"/>
</dbReference>
<dbReference type="Gene3D" id="3.40.50.1000">
    <property type="entry name" value="HAD superfamily/HAD-like"/>
    <property type="match status" value="1"/>
</dbReference>
<comment type="subunit">
    <text evidence="4">Monomer.</text>
</comment>
<comment type="cofactor">
    <cofactor evidence="4">
        <name>Mg(2+)</name>
        <dbReference type="ChEBI" id="CHEBI:18420"/>
    </cofactor>
    <text evidence="4">Binds 1 Mg(2+) ion per subunit.</text>
</comment>
<dbReference type="Gene3D" id="1.10.720.60">
    <property type="match status" value="1"/>
</dbReference>
<keyword evidence="3 4" id="KW-0486">Methionine biosynthesis</keyword>
<evidence type="ECO:0000256" key="3">
    <source>
        <dbReference type="ARBA" id="ARBA00023167"/>
    </source>
</evidence>
<evidence type="ECO:0000313" key="5">
    <source>
        <dbReference type="EMBL" id="QDU88201.1"/>
    </source>
</evidence>
<dbReference type="PANTHER" id="PTHR20371:SF1">
    <property type="entry name" value="ENOLASE-PHOSPHATASE E1"/>
    <property type="match status" value="1"/>
</dbReference>
<dbReference type="Proteomes" id="UP000317429">
    <property type="component" value="Chromosome"/>
</dbReference>
<dbReference type="CDD" id="cd01629">
    <property type="entry name" value="HAD_EP"/>
    <property type="match status" value="1"/>
</dbReference>
<dbReference type="RefSeq" id="WP_145282862.1">
    <property type="nucleotide sequence ID" value="NZ_CP036291.1"/>
</dbReference>
<dbReference type="Pfam" id="PF00702">
    <property type="entry name" value="Hydrolase"/>
    <property type="match status" value="1"/>
</dbReference>
<dbReference type="EC" id="3.1.3.77" evidence="4"/>
<dbReference type="SFLD" id="SFLDG01133">
    <property type="entry name" value="C1.5.4:_Enolase-phosphatase_Li"/>
    <property type="match status" value="1"/>
</dbReference>
<evidence type="ECO:0000313" key="6">
    <source>
        <dbReference type="Proteomes" id="UP000317429"/>
    </source>
</evidence>
<keyword evidence="1 4" id="KW-0028">Amino-acid biosynthesis</keyword>
<evidence type="ECO:0000256" key="4">
    <source>
        <dbReference type="HAMAP-Rule" id="MF_01681"/>
    </source>
</evidence>
<comment type="function">
    <text evidence="4">Bifunctional enzyme that catalyzes the enolization of 2,3-diketo-5-methylthiopentyl-1-phosphate (DK-MTP-1-P) into the intermediate 2-hydroxy-3-keto-5-methylthiopentenyl-1-phosphate (HK-MTPenyl-1-P), which is then dephosphorylated to form the acireductone 1,2-dihydroxy-3-keto-5-methylthiopentene (DHK-MTPene).</text>
</comment>
<comment type="pathway">
    <text evidence="4">Amino-acid biosynthesis; L-methionine biosynthesis via salvage pathway; L-methionine from S-methyl-5-thio-alpha-D-ribose 1-phosphate: step 3/6.</text>
</comment>
<dbReference type="KEGG" id="pnd:Pla175_15730"/>
<dbReference type="UniPathway" id="UPA00904">
    <property type="reaction ID" value="UER00876"/>
</dbReference>
<dbReference type="InterPro" id="IPR023943">
    <property type="entry name" value="Enolase-ppase_E1"/>
</dbReference>
<accession>A0A518D9P1</accession>
<name>A0A518D9P1_9BACT</name>
<sequence>MHLVQGVLLDVEGTTSAVAYVYDVMFPYARQGMQGYLDTNWGSESLAEAAEQVARDAGHASLDAWRHASGSDPQRLVLDEAIRLMDADVKATGLKQLQGLVWQSGFESGELRAHVFPDVPPALAAWRAAGVDVRVYSSGSIHAQRLFFGHSEAGDLLPQLSGHYDTTTGPKREAASYAQIAADWGLPAAGVLFLSDIVAELDAASTAGMQTALVVRPGNAAVEPGHGHPVVETFAALPLTGVGR</sequence>
<keyword evidence="6" id="KW-1185">Reference proteome</keyword>
<comment type="pathway">
    <text evidence="4">Amino-acid biosynthesis; L-methionine biosynthesis via salvage pathway; L-methionine from S-methyl-5-thio-alpha-D-ribose 1-phosphate: step 4/6.</text>
</comment>
<keyword evidence="4" id="KW-0460">Magnesium</keyword>
<comment type="similarity">
    <text evidence="4">Belongs to the HAD-like hydrolase superfamily. MasA/MtnC family.</text>
</comment>
<dbReference type="AlphaFoldDB" id="A0A518D9P1"/>
<dbReference type="SFLD" id="SFLDG01129">
    <property type="entry name" value="C1.5:_HAD__Beta-PGM__Phosphata"/>
    <property type="match status" value="1"/>
</dbReference>
<dbReference type="HAMAP" id="MF_01681">
    <property type="entry name" value="Salvage_MtnC"/>
    <property type="match status" value="1"/>
</dbReference>
<protein>
    <recommendedName>
        <fullName evidence="4">Enolase-phosphatase E1</fullName>
        <ecNumber evidence="4">3.1.3.77</ecNumber>
    </recommendedName>
    <alternativeName>
        <fullName evidence="4">2,3-diketo-5-methylthio-1-phosphopentane phosphatase</fullName>
    </alternativeName>
</protein>
<keyword evidence="2 4" id="KW-0378">Hydrolase</keyword>
<comment type="catalytic activity">
    <reaction evidence="4">
        <text>5-methylsulfanyl-2,3-dioxopentyl phosphate + H2O = 1,2-dihydroxy-5-(methylsulfanyl)pent-1-en-3-one + phosphate</text>
        <dbReference type="Rhea" id="RHEA:21700"/>
        <dbReference type="ChEBI" id="CHEBI:15377"/>
        <dbReference type="ChEBI" id="CHEBI:43474"/>
        <dbReference type="ChEBI" id="CHEBI:49252"/>
        <dbReference type="ChEBI" id="CHEBI:58828"/>
        <dbReference type="EC" id="3.1.3.77"/>
    </reaction>
</comment>
<dbReference type="SUPFAM" id="SSF56784">
    <property type="entry name" value="HAD-like"/>
    <property type="match status" value="1"/>
</dbReference>
<gene>
    <name evidence="4 5" type="primary">mtnC</name>
    <name evidence="5" type="ORF">Pla175_15730</name>
</gene>
<dbReference type="EMBL" id="CP036291">
    <property type="protein sequence ID" value="QDU88201.1"/>
    <property type="molecule type" value="Genomic_DNA"/>
</dbReference>
<organism evidence="5 6">
    <name type="scientific">Pirellulimonas nuda</name>
    <dbReference type="NCBI Taxonomy" id="2528009"/>
    <lineage>
        <taxon>Bacteria</taxon>
        <taxon>Pseudomonadati</taxon>
        <taxon>Planctomycetota</taxon>
        <taxon>Planctomycetia</taxon>
        <taxon>Pirellulales</taxon>
        <taxon>Lacipirellulaceae</taxon>
        <taxon>Pirellulimonas</taxon>
    </lineage>
</organism>
<keyword evidence="4" id="KW-0479">Metal-binding</keyword>
<dbReference type="GO" id="GO:0043716">
    <property type="term" value="F:2-hydroxy-3-keto-5-methylthiopentenyl-1-phosphate phosphatase activity"/>
    <property type="evidence" value="ECO:0007669"/>
    <property type="project" value="UniProtKB-UniRule"/>
</dbReference>
<dbReference type="GO" id="GO:0000287">
    <property type="term" value="F:magnesium ion binding"/>
    <property type="evidence" value="ECO:0007669"/>
    <property type="project" value="UniProtKB-UniRule"/>
</dbReference>
<evidence type="ECO:0000256" key="2">
    <source>
        <dbReference type="ARBA" id="ARBA00022801"/>
    </source>
</evidence>
<dbReference type="SFLD" id="SFLDF00044">
    <property type="entry name" value="enolase-phosphatase"/>
    <property type="match status" value="1"/>
</dbReference>
<proteinExistence type="inferred from homology"/>
<dbReference type="NCBIfam" id="TIGR01691">
    <property type="entry name" value="enolase-ppase"/>
    <property type="match status" value="1"/>
</dbReference>
<evidence type="ECO:0000256" key="1">
    <source>
        <dbReference type="ARBA" id="ARBA00022605"/>
    </source>
</evidence>